<accession>A0AAQ3NHU6</accession>
<evidence type="ECO:0000313" key="2">
    <source>
        <dbReference type="EMBL" id="WVZ09235.1"/>
    </source>
</evidence>
<evidence type="ECO:0000313" key="3">
    <source>
        <dbReference type="Proteomes" id="UP001374535"/>
    </source>
</evidence>
<dbReference type="Proteomes" id="UP001374535">
    <property type="component" value="Chromosome 5"/>
</dbReference>
<feature type="signal peptide" evidence="1">
    <location>
        <begin position="1"/>
        <end position="22"/>
    </location>
</feature>
<protein>
    <submittedName>
        <fullName evidence="2">Uncharacterized protein</fullName>
    </submittedName>
</protein>
<sequence>MASCLRVLVFFMMVLKTGMVAAGAGEKPTDPDGGRRRSLAPMWRQSSCLFHEIGRDVMLMIFVSKKEEASAEAGEGSADAEVAVALPDFVDFVNAQLKTMSLPSNDFVSDQLHDDKVIRTSNLSHSSKVVPEDLRDNGLDAIQRSPDKFNGFSSKDTSATPRYELLGKSICGKKAIDDHSRRESRRKYEKMTGLTGIYTSDKVDGCLIEHDVYVVASLIHLYSWFGVLAVAQKVFDDMHVRDVSFFRMGKQSGCGYKVFVDMPTCVMSLNK</sequence>
<name>A0AAQ3NHU6_VIGMU</name>
<proteinExistence type="predicted"/>
<keyword evidence="3" id="KW-1185">Reference proteome</keyword>
<keyword evidence="1" id="KW-0732">Signal</keyword>
<feature type="chain" id="PRO_5043041898" evidence="1">
    <location>
        <begin position="23"/>
        <end position="271"/>
    </location>
</feature>
<evidence type="ECO:0000256" key="1">
    <source>
        <dbReference type="SAM" id="SignalP"/>
    </source>
</evidence>
<dbReference type="AlphaFoldDB" id="A0AAQ3NHU6"/>
<reference evidence="2 3" key="1">
    <citation type="journal article" date="2023" name="Life. Sci Alliance">
        <title>Evolutionary insights into 3D genome organization and epigenetic landscape of Vigna mungo.</title>
        <authorList>
            <person name="Junaid A."/>
            <person name="Singh B."/>
            <person name="Bhatia S."/>
        </authorList>
    </citation>
    <scope>NUCLEOTIDE SEQUENCE [LARGE SCALE GENOMIC DNA]</scope>
    <source>
        <strain evidence="2">Urdbean</strain>
    </source>
</reference>
<gene>
    <name evidence="2" type="ORF">V8G54_013765</name>
</gene>
<dbReference type="EMBL" id="CP144696">
    <property type="protein sequence ID" value="WVZ09235.1"/>
    <property type="molecule type" value="Genomic_DNA"/>
</dbReference>
<organism evidence="2 3">
    <name type="scientific">Vigna mungo</name>
    <name type="common">Black gram</name>
    <name type="synonym">Phaseolus mungo</name>
    <dbReference type="NCBI Taxonomy" id="3915"/>
    <lineage>
        <taxon>Eukaryota</taxon>
        <taxon>Viridiplantae</taxon>
        <taxon>Streptophyta</taxon>
        <taxon>Embryophyta</taxon>
        <taxon>Tracheophyta</taxon>
        <taxon>Spermatophyta</taxon>
        <taxon>Magnoliopsida</taxon>
        <taxon>eudicotyledons</taxon>
        <taxon>Gunneridae</taxon>
        <taxon>Pentapetalae</taxon>
        <taxon>rosids</taxon>
        <taxon>fabids</taxon>
        <taxon>Fabales</taxon>
        <taxon>Fabaceae</taxon>
        <taxon>Papilionoideae</taxon>
        <taxon>50 kb inversion clade</taxon>
        <taxon>NPAAA clade</taxon>
        <taxon>indigoferoid/millettioid clade</taxon>
        <taxon>Phaseoleae</taxon>
        <taxon>Vigna</taxon>
    </lineage>
</organism>